<dbReference type="SMART" id="SM00382">
    <property type="entry name" value="AAA"/>
    <property type="match status" value="1"/>
</dbReference>
<dbReference type="InterPro" id="IPR003593">
    <property type="entry name" value="AAA+_ATPase"/>
</dbReference>
<dbReference type="InterPro" id="IPR017871">
    <property type="entry name" value="ABC_transporter-like_CS"/>
</dbReference>
<keyword evidence="1" id="KW-0813">Transport</keyword>
<accession>A0AAC9TYX7</accession>
<dbReference type="EMBL" id="CP022272">
    <property type="protein sequence ID" value="ASJ96463.1"/>
    <property type="molecule type" value="Genomic_DNA"/>
</dbReference>
<keyword evidence="3 7" id="KW-0067">ATP-binding</keyword>
<dbReference type="InterPro" id="IPR027417">
    <property type="entry name" value="P-loop_NTPase"/>
</dbReference>
<name>A0AAC9TYX7_9GAMM</name>
<keyword evidence="4" id="KW-1278">Translocase</keyword>
<dbReference type="AlphaFoldDB" id="A0AAC9TYX7"/>
<dbReference type="Gene3D" id="3.40.50.300">
    <property type="entry name" value="P-loop containing nucleotide triphosphate hydrolases"/>
    <property type="match status" value="1"/>
</dbReference>
<keyword evidence="2" id="KW-0547">Nucleotide-binding</keyword>
<evidence type="ECO:0000256" key="1">
    <source>
        <dbReference type="ARBA" id="ARBA00022448"/>
    </source>
</evidence>
<evidence type="ECO:0000256" key="2">
    <source>
        <dbReference type="ARBA" id="ARBA00022741"/>
    </source>
</evidence>
<organism evidence="7 8">
    <name type="scientific">Shewanella marisflavi</name>
    <dbReference type="NCBI Taxonomy" id="260364"/>
    <lineage>
        <taxon>Bacteria</taxon>
        <taxon>Pseudomonadati</taxon>
        <taxon>Pseudomonadota</taxon>
        <taxon>Gammaproteobacteria</taxon>
        <taxon>Alteromonadales</taxon>
        <taxon>Shewanellaceae</taxon>
        <taxon>Shewanella</taxon>
    </lineage>
</organism>
<dbReference type="PANTHER" id="PTHR42794">
    <property type="entry name" value="HEMIN IMPORT ATP-BINDING PROTEIN HMUV"/>
    <property type="match status" value="1"/>
</dbReference>
<dbReference type="GO" id="GO:0016887">
    <property type="term" value="F:ATP hydrolysis activity"/>
    <property type="evidence" value="ECO:0007669"/>
    <property type="project" value="InterPro"/>
</dbReference>
<proteinExistence type="predicted"/>
<sequence>MLNIESLSLSYQDTQVIRDLDLSVKRGEALAIVGPSGAGKSTLLTYLYQQLKQDAALCSQSQGLVDALSVFHNVYMGALARHWFGYNLLNLVWPMATPCQEVQQLCRDLYLEVPIETAVSSLSGGQRQRVALARALYQQQAVFIGDESFSALDPMMAQRLLNLVKARHETVIMVLHDSDLALQNFDRIIGLSEGKLVLDQPTSQLDSQQLARFFDTQMASTPHG</sequence>
<evidence type="ECO:0000256" key="3">
    <source>
        <dbReference type="ARBA" id="ARBA00022840"/>
    </source>
</evidence>
<dbReference type="InterPro" id="IPR003439">
    <property type="entry name" value="ABC_transporter-like_ATP-bd"/>
</dbReference>
<protein>
    <submittedName>
        <fullName evidence="7">Phosphonate ABC transporter ATP-binding protein</fullName>
    </submittedName>
</protein>
<reference evidence="7 8" key="1">
    <citation type="submission" date="2017-06" db="EMBL/GenBank/DDBJ databases">
        <title>Complete genome sequence of Shewanella marisflavi EP1 associated with anaerobic 2,4-dinitrotoluene reduction and salt tolerance.</title>
        <authorList>
            <person name="Huang J."/>
        </authorList>
    </citation>
    <scope>NUCLEOTIDE SEQUENCE [LARGE SCALE GENOMIC DNA]</scope>
    <source>
        <strain evidence="7 8">EP1</strain>
    </source>
</reference>
<comment type="function">
    <text evidence="5">Part of the ABC transporter complex HmuTUV involved in hemin import. Responsible for energy coupling to the transport system.</text>
</comment>
<dbReference type="PROSITE" id="PS00211">
    <property type="entry name" value="ABC_TRANSPORTER_1"/>
    <property type="match status" value="1"/>
</dbReference>
<feature type="domain" description="ABC transporter" evidence="6">
    <location>
        <begin position="2"/>
        <end position="218"/>
    </location>
</feature>
<dbReference type="KEGG" id="smav:CFF01_07595"/>
<evidence type="ECO:0000256" key="5">
    <source>
        <dbReference type="ARBA" id="ARBA00037066"/>
    </source>
</evidence>
<dbReference type="SUPFAM" id="SSF52540">
    <property type="entry name" value="P-loop containing nucleoside triphosphate hydrolases"/>
    <property type="match status" value="1"/>
</dbReference>
<dbReference type="Proteomes" id="UP000198233">
    <property type="component" value="Chromosome"/>
</dbReference>
<evidence type="ECO:0000313" key="7">
    <source>
        <dbReference type="EMBL" id="ASJ96463.1"/>
    </source>
</evidence>
<dbReference type="PANTHER" id="PTHR42794:SF1">
    <property type="entry name" value="HEMIN IMPORT ATP-BINDING PROTEIN HMUV"/>
    <property type="match status" value="1"/>
</dbReference>
<evidence type="ECO:0000259" key="6">
    <source>
        <dbReference type="PROSITE" id="PS50893"/>
    </source>
</evidence>
<evidence type="ECO:0000256" key="4">
    <source>
        <dbReference type="ARBA" id="ARBA00022967"/>
    </source>
</evidence>
<gene>
    <name evidence="7" type="ORF">CFF01_07595</name>
</gene>
<dbReference type="RefSeq" id="WP_088904405.1">
    <property type="nucleotide sequence ID" value="NZ_CP022272.1"/>
</dbReference>
<dbReference type="PROSITE" id="PS50893">
    <property type="entry name" value="ABC_TRANSPORTER_2"/>
    <property type="match status" value="1"/>
</dbReference>
<evidence type="ECO:0000313" key="8">
    <source>
        <dbReference type="Proteomes" id="UP000198233"/>
    </source>
</evidence>
<dbReference type="GO" id="GO:0005524">
    <property type="term" value="F:ATP binding"/>
    <property type="evidence" value="ECO:0007669"/>
    <property type="project" value="UniProtKB-KW"/>
</dbReference>
<dbReference type="Pfam" id="PF00005">
    <property type="entry name" value="ABC_tran"/>
    <property type="match status" value="1"/>
</dbReference>